<dbReference type="PROSITE" id="PS01159">
    <property type="entry name" value="WW_DOMAIN_1"/>
    <property type="match status" value="2"/>
</dbReference>
<reference evidence="3" key="1">
    <citation type="submission" date="2021-11" db="EMBL/GenBank/DDBJ databases">
        <authorList>
            <consortium name="Genoscope - CEA"/>
            <person name="William W."/>
        </authorList>
    </citation>
    <scope>NUCLEOTIDE SEQUENCE</scope>
</reference>
<feature type="region of interest" description="Disordered" evidence="1">
    <location>
        <begin position="1"/>
        <end position="117"/>
    </location>
</feature>
<dbReference type="Pfam" id="PF00397">
    <property type="entry name" value="WW"/>
    <property type="match status" value="2"/>
</dbReference>
<dbReference type="InterPro" id="IPR001202">
    <property type="entry name" value="WW_dom"/>
</dbReference>
<dbReference type="SUPFAM" id="SSF51045">
    <property type="entry name" value="WW domain"/>
    <property type="match status" value="2"/>
</dbReference>
<feature type="compositionally biased region" description="Pro residues" evidence="1">
    <location>
        <begin position="53"/>
        <end position="68"/>
    </location>
</feature>
<gene>
    <name evidence="3" type="ORF">PECAL_2P20150</name>
</gene>
<proteinExistence type="predicted"/>
<comment type="caution">
    <text evidence="3">The sequence shown here is derived from an EMBL/GenBank/DDBJ whole genome shotgun (WGS) entry which is preliminary data.</text>
</comment>
<dbReference type="CDD" id="cd00201">
    <property type="entry name" value="WW"/>
    <property type="match status" value="1"/>
</dbReference>
<sequence>MDDRPPGTDDAPPGTSKPARASAIDFFDVAPPGAAPSAPAPSALAPADQAAPTIPPPPPPPPPEPALPPGWTAHPDQKTGATYYWHAATGATSWDVPTESSSNPSHEAWKEKQTKTPSSAYIQTLLGDAPTTGRTDWVKHTDVSSGVPYFSNTKTNATSWDPPPEGFVDATTTAVSQTAADPYAASATFNRATGRFEYANGGNHWDSKGIPQDREGRMMAHYFDLDSLAANRAEAAAKKQKLKHKKYDWRKYKAAKKKEKVKRQVQKLLED</sequence>
<name>A0A8J2SLW9_9STRA</name>
<feature type="domain" description="WW" evidence="2">
    <location>
        <begin position="137"/>
        <end position="165"/>
    </location>
</feature>
<accession>A0A8J2SLW9</accession>
<dbReference type="Proteomes" id="UP000789595">
    <property type="component" value="Unassembled WGS sequence"/>
</dbReference>
<protein>
    <recommendedName>
        <fullName evidence="2">WW domain-containing protein</fullName>
    </recommendedName>
</protein>
<dbReference type="Gene3D" id="2.20.70.10">
    <property type="match status" value="2"/>
</dbReference>
<evidence type="ECO:0000313" key="4">
    <source>
        <dbReference type="Proteomes" id="UP000789595"/>
    </source>
</evidence>
<dbReference type="InterPro" id="IPR036020">
    <property type="entry name" value="WW_dom_sf"/>
</dbReference>
<dbReference type="OrthoDB" id="187617at2759"/>
<organism evidence="3 4">
    <name type="scientific">Pelagomonas calceolata</name>
    <dbReference type="NCBI Taxonomy" id="35677"/>
    <lineage>
        <taxon>Eukaryota</taxon>
        <taxon>Sar</taxon>
        <taxon>Stramenopiles</taxon>
        <taxon>Ochrophyta</taxon>
        <taxon>Pelagophyceae</taxon>
        <taxon>Pelagomonadales</taxon>
        <taxon>Pelagomonadaceae</taxon>
        <taxon>Pelagomonas</taxon>
    </lineage>
</organism>
<dbReference type="AlphaFoldDB" id="A0A8J2SLW9"/>
<evidence type="ECO:0000313" key="3">
    <source>
        <dbReference type="EMBL" id="CAH0368914.1"/>
    </source>
</evidence>
<dbReference type="SMART" id="SM00456">
    <property type="entry name" value="WW"/>
    <property type="match status" value="2"/>
</dbReference>
<dbReference type="EMBL" id="CAKKNE010000002">
    <property type="protein sequence ID" value="CAH0368914.1"/>
    <property type="molecule type" value="Genomic_DNA"/>
</dbReference>
<feature type="domain" description="WW" evidence="2">
    <location>
        <begin position="65"/>
        <end position="99"/>
    </location>
</feature>
<evidence type="ECO:0000259" key="2">
    <source>
        <dbReference type="PROSITE" id="PS50020"/>
    </source>
</evidence>
<evidence type="ECO:0000256" key="1">
    <source>
        <dbReference type="SAM" id="MobiDB-lite"/>
    </source>
</evidence>
<dbReference type="PROSITE" id="PS50020">
    <property type="entry name" value="WW_DOMAIN_2"/>
    <property type="match status" value="2"/>
</dbReference>
<feature type="compositionally biased region" description="Low complexity" evidence="1">
    <location>
        <begin position="30"/>
        <end position="52"/>
    </location>
</feature>
<keyword evidence="4" id="KW-1185">Reference proteome</keyword>